<evidence type="ECO:0000256" key="3">
    <source>
        <dbReference type="ARBA" id="ARBA00023125"/>
    </source>
</evidence>
<dbReference type="SMART" id="SM00342">
    <property type="entry name" value="HTH_ARAC"/>
    <property type="match status" value="1"/>
</dbReference>
<dbReference type="EMBL" id="SJPU01000001">
    <property type="protein sequence ID" value="TWU19245.1"/>
    <property type="molecule type" value="Genomic_DNA"/>
</dbReference>
<comment type="caution">
    <text evidence="6">The sequence shown here is derived from an EMBL/GenBank/DDBJ whole genome shotgun (WGS) entry which is preliminary data.</text>
</comment>
<keyword evidence="7" id="KW-1185">Reference proteome</keyword>
<dbReference type="InterPro" id="IPR009057">
    <property type="entry name" value="Homeodomain-like_sf"/>
</dbReference>
<evidence type="ECO:0000256" key="1">
    <source>
        <dbReference type="ARBA" id="ARBA00022490"/>
    </source>
</evidence>
<gene>
    <name evidence="6" type="primary">xylR_2</name>
    <name evidence="6" type="ORF">Poly21_14170</name>
</gene>
<keyword evidence="3" id="KW-0238">DNA-binding</keyword>
<protein>
    <submittedName>
        <fullName evidence="6">Xylose operon regulatory protein</fullName>
    </submittedName>
</protein>
<dbReference type="AlphaFoldDB" id="A0A5C6C570"/>
<dbReference type="Pfam" id="PF02311">
    <property type="entry name" value="AraC_binding"/>
    <property type="match status" value="1"/>
</dbReference>
<dbReference type="PANTHER" id="PTHR46796">
    <property type="entry name" value="HTH-TYPE TRANSCRIPTIONAL ACTIVATOR RHAS-RELATED"/>
    <property type="match status" value="1"/>
</dbReference>
<dbReference type="PANTHER" id="PTHR46796:SF13">
    <property type="entry name" value="HTH-TYPE TRANSCRIPTIONAL ACTIVATOR RHAS"/>
    <property type="match status" value="1"/>
</dbReference>
<evidence type="ECO:0000256" key="4">
    <source>
        <dbReference type="ARBA" id="ARBA00023163"/>
    </source>
</evidence>
<dbReference type="Pfam" id="PF12833">
    <property type="entry name" value="HTH_18"/>
    <property type="match status" value="1"/>
</dbReference>
<evidence type="ECO:0000313" key="6">
    <source>
        <dbReference type="EMBL" id="TWU19245.1"/>
    </source>
</evidence>
<dbReference type="SUPFAM" id="SSF46689">
    <property type="entry name" value="Homeodomain-like"/>
    <property type="match status" value="1"/>
</dbReference>
<evidence type="ECO:0000256" key="2">
    <source>
        <dbReference type="ARBA" id="ARBA00023015"/>
    </source>
</evidence>
<dbReference type="Proteomes" id="UP000319908">
    <property type="component" value="Unassembled WGS sequence"/>
</dbReference>
<keyword evidence="4" id="KW-0804">Transcription</keyword>
<feature type="domain" description="HTH araC/xylS-type" evidence="5">
    <location>
        <begin position="243"/>
        <end position="341"/>
    </location>
</feature>
<name>A0A5C6C570_9BACT</name>
<dbReference type="InterPro" id="IPR018060">
    <property type="entry name" value="HTH_AraC"/>
</dbReference>
<dbReference type="InterPro" id="IPR050204">
    <property type="entry name" value="AraC_XylS_family_regulators"/>
</dbReference>
<dbReference type="GO" id="GO:0003700">
    <property type="term" value="F:DNA-binding transcription factor activity"/>
    <property type="evidence" value="ECO:0007669"/>
    <property type="project" value="InterPro"/>
</dbReference>
<keyword evidence="2" id="KW-0805">Transcription regulation</keyword>
<sequence length="345" mass="38670">METSGNALTFALLHHHAERVASSRITNRTDDDCVEAKRLKNQGQEGYYHYLPVNDAAISWGLYLTGVGHEVVPPGAEYPPEGHPGLYQLTWARGRVLPEFQVVLISGGEGVFESEYTEKISITAGHAFLLFPGVWHRYQPSTDTGWHEHWISFNGVMTHRLQELDLMHPERAVGQVKGYKGLVKSFGRLIQRVKASPNQNSVLLSMQAMALVGSVIEAMADPGQIPGGNRTVREKEISDPLVADTLNLIWTHSDRAFSVKAFADRLAVSRRVLERRFSAELGHSILEEMIACRLSRAKRLLRETDLGVKEVAYISGFPSEERMRVTFNATENMSPSQYRVAVFDR</sequence>
<evidence type="ECO:0000259" key="5">
    <source>
        <dbReference type="PROSITE" id="PS01124"/>
    </source>
</evidence>
<accession>A0A5C6C570</accession>
<evidence type="ECO:0000313" key="7">
    <source>
        <dbReference type="Proteomes" id="UP000319908"/>
    </source>
</evidence>
<dbReference type="SUPFAM" id="SSF51215">
    <property type="entry name" value="Regulatory protein AraC"/>
    <property type="match status" value="1"/>
</dbReference>
<proteinExistence type="predicted"/>
<organism evidence="6 7">
    <name type="scientific">Allorhodopirellula heiligendammensis</name>
    <dbReference type="NCBI Taxonomy" id="2714739"/>
    <lineage>
        <taxon>Bacteria</taxon>
        <taxon>Pseudomonadati</taxon>
        <taxon>Planctomycetota</taxon>
        <taxon>Planctomycetia</taxon>
        <taxon>Pirellulales</taxon>
        <taxon>Pirellulaceae</taxon>
        <taxon>Allorhodopirellula</taxon>
    </lineage>
</organism>
<keyword evidence="1" id="KW-0963">Cytoplasm</keyword>
<dbReference type="InterPro" id="IPR037923">
    <property type="entry name" value="HTH-like"/>
</dbReference>
<dbReference type="Gene3D" id="1.10.10.60">
    <property type="entry name" value="Homeodomain-like"/>
    <property type="match status" value="1"/>
</dbReference>
<reference evidence="6 7" key="1">
    <citation type="journal article" date="2020" name="Antonie Van Leeuwenhoek">
        <title>Rhodopirellula heiligendammensis sp. nov., Rhodopirellula pilleata sp. nov., and Rhodopirellula solitaria sp. nov. isolated from natural or artificial marine surfaces in Northern Germany and California, USA, and emended description of the genus Rhodopirellula.</title>
        <authorList>
            <person name="Kallscheuer N."/>
            <person name="Wiegand S."/>
            <person name="Jogler M."/>
            <person name="Boedeker C."/>
            <person name="Peeters S.H."/>
            <person name="Rast P."/>
            <person name="Heuer A."/>
            <person name="Jetten M.S.M."/>
            <person name="Rohde M."/>
            <person name="Jogler C."/>
        </authorList>
    </citation>
    <scope>NUCLEOTIDE SEQUENCE [LARGE SCALE GENOMIC DNA]</scope>
    <source>
        <strain evidence="6 7">Poly21</strain>
    </source>
</reference>
<dbReference type="PROSITE" id="PS01124">
    <property type="entry name" value="HTH_ARAC_FAMILY_2"/>
    <property type="match status" value="1"/>
</dbReference>
<dbReference type="InterPro" id="IPR003313">
    <property type="entry name" value="AraC-bd"/>
</dbReference>
<dbReference type="GO" id="GO:0043565">
    <property type="term" value="F:sequence-specific DNA binding"/>
    <property type="evidence" value="ECO:0007669"/>
    <property type="project" value="InterPro"/>
</dbReference>